<name>A0A226WM44_CABSO</name>
<sequence length="45" mass="5500">MYIGLLVSQVRQVQEVHYHPDEELTIDVRPPHRLAFWQRIRRLFG</sequence>
<dbReference type="Proteomes" id="UP000214720">
    <property type="component" value="Unassembled WGS sequence"/>
</dbReference>
<dbReference type="EMBL" id="MTHB01000278">
    <property type="protein sequence ID" value="OXC72261.1"/>
    <property type="molecule type" value="Genomic_DNA"/>
</dbReference>
<evidence type="ECO:0000313" key="2">
    <source>
        <dbReference type="Proteomes" id="UP000214720"/>
    </source>
</evidence>
<organism evidence="1 2">
    <name type="scientific">Caballeronia sordidicola</name>
    <name type="common">Burkholderia sordidicola</name>
    <dbReference type="NCBI Taxonomy" id="196367"/>
    <lineage>
        <taxon>Bacteria</taxon>
        <taxon>Pseudomonadati</taxon>
        <taxon>Pseudomonadota</taxon>
        <taxon>Betaproteobacteria</taxon>
        <taxon>Burkholderiales</taxon>
        <taxon>Burkholderiaceae</taxon>
        <taxon>Caballeronia</taxon>
    </lineage>
</organism>
<comment type="caution">
    <text evidence="1">The sequence shown here is derived from an EMBL/GenBank/DDBJ whole genome shotgun (WGS) entry which is preliminary data.</text>
</comment>
<reference evidence="2" key="1">
    <citation type="submission" date="2017-01" db="EMBL/GenBank/DDBJ databases">
        <title>Genome Analysis of Deinococcus marmoris KOPRI26562.</title>
        <authorList>
            <person name="Kim J.H."/>
            <person name="Oh H.-M."/>
        </authorList>
    </citation>
    <scope>NUCLEOTIDE SEQUENCE [LARGE SCALE GENOMIC DNA]</scope>
    <source>
        <strain evidence="2">PAMC 26633</strain>
    </source>
</reference>
<evidence type="ECO:0000313" key="1">
    <source>
        <dbReference type="EMBL" id="OXC72261.1"/>
    </source>
</evidence>
<accession>A0A226WM44</accession>
<dbReference type="AlphaFoldDB" id="A0A226WM44"/>
<gene>
    <name evidence="1" type="ORF">BSU04_42315</name>
</gene>
<protein>
    <submittedName>
        <fullName evidence="1">Uncharacterized protein</fullName>
    </submittedName>
</protein>
<proteinExistence type="predicted"/>